<dbReference type="InterPro" id="IPR023828">
    <property type="entry name" value="Peptidase_S8_Ser-AS"/>
</dbReference>
<evidence type="ECO:0000313" key="5">
    <source>
        <dbReference type="EMBL" id="PMD53814.1"/>
    </source>
</evidence>
<evidence type="ECO:0000313" key="6">
    <source>
        <dbReference type="Proteomes" id="UP000235371"/>
    </source>
</evidence>
<keyword evidence="3" id="KW-0720">Serine protease</keyword>
<dbReference type="AlphaFoldDB" id="A0A2J6SSR1"/>
<keyword evidence="2" id="KW-0378">Hydrolase</keyword>
<evidence type="ECO:0000256" key="4">
    <source>
        <dbReference type="SAM" id="MobiDB-lite"/>
    </source>
</evidence>
<dbReference type="GeneID" id="36596060"/>
<accession>A0A2J6SSR1</accession>
<dbReference type="GO" id="GO:0004252">
    <property type="term" value="F:serine-type endopeptidase activity"/>
    <property type="evidence" value="ECO:0007669"/>
    <property type="project" value="InterPro"/>
</dbReference>
<keyword evidence="1" id="KW-0645">Protease</keyword>
<dbReference type="SUPFAM" id="SSF52743">
    <property type="entry name" value="Subtilisin-like"/>
    <property type="match status" value="1"/>
</dbReference>
<protein>
    <recommendedName>
        <fullName evidence="7">Peptidase S8/S53 domain-containing protein</fullName>
    </recommendedName>
</protein>
<name>A0A2J6SSR1_9HELO</name>
<evidence type="ECO:0000256" key="2">
    <source>
        <dbReference type="ARBA" id="ARBA00022801"/>
    </source>
</evidence>
<feature type="region of interest" description="Disordered" evidence="4">
    <location>
        <begin position="100"/>
        <end position="129"/>
    </location>
</feature>
<evidence type="ECO:0000256" key="1">
    <source>
        <dbReference type="ARBA" id="ARBA00022670"/>
    </source>
</evidence>
<dbReference type="RefSeq" id="XP_024730718.1">
    <property type="nucleotide sequence ID" value="XM_024887984.1"/>
</dbReference>
<sequence>MRLSGTSVATPIAAGISALVLEFARQASSGRYPGLMELVASPRGMRLLFRYMSSSRDNFAYVVPWKLLSIKSPPGANEARISSILQEDLDFNDTNREDIQISSNLERDRTLPPQLDRPLGFVETTDPAR</sequence>
<evidence type="ECO:0000256" key="3">
    <source>
        <dbReference type="ARBA" id="ARBA00022825"/>
    </source>
</evidence>
<dbReference type="Proteomes" id="UP000235371">
    <property type="component" value="Unassembled WGS sequence"/>
</dbReference>
<dbReference type="EMBL" id="KZ613866">
    <property type="protein sequence ID" value="PMD53814.1"/>
    <property type="molecule type" value="Genomic_DNA"/>
</dbReference>
<evidence type="ECO:0008006" key="7">
    <source>
        <dbReference type="Google" id="ProtNLM"/>
    </source>
</evidence>
<dbReference type="GO" id="GO:0006508">
    <property type="term" value="P:proteolysis"/>
    <property type="evidence" value="ECO:0007669"/>
    <property type="project" value="UniProtKB-KW"/>
</dbReference>
<gene>
    <name evidence="5" type="ORF">K444DRAFT_699340</name>
</gene>
<feature type="compositionally biased region" description="Basic and acidic residues" evidence="4">
    <location>
        <begin position="100"/>
        <end position="110"/>
    </location>
</feature>
<keyword evidence="6" id="KW-1185">Reference proteome</keyword>
<dbReference type="InterPro" id="IPR036852">
    <property type="entry name" value="Peptidase_S8/S53_dom_sf"/>
</dbReference>
<dbReference type="OrthoDB" id="206201at2759"/>
<proteinExistence type="predicted"/>
<dbReference type="InParanoid" id="A0A2J6SSR1"/>
<organism evidence="5 6">
    <name type="scientific">Hyaloscypha bicolor E</name>
    <dbReference type="NCBI Taxonomy" id="1095630"/>
    <lineage>
        <taxon>Eukaryota</taxon>
        <taxon>Fungi</taxon>
        <taxon>Dikarya</taxon>
        <taxon>Ascomycota</taxon>
        <taxon>Pezizomycotina</taxon>
        <taxon>Leotiomycetes</taxon>
        <taxon>Helotiales</taxon>
        <taxon>Hyaloscyphaceae</taxon>
        <taxon>Hyaloscypha</taxon>
        <taxon>Hyaloscypha bicolor</taxon>
    </lineage>
</organism>
<dbReference type="PROSITE" id="PS00138">
    <property type="entry name" value="SUBTILASE_SER"/>
    <property type="match status" value="1"/>
</dbReference>
<reference evidence="5 6" key="1">
    <citation type="submission" date="2016-04" db="EMBL/GenBank/DDBJ databases">
        <title>A degradative enzymes factory behind the ericoid mycorrhizal symbiosis.</title>
        <authorList>
            <consortium name="DOE Joint Genome Institute"/>
            <person name="Martino E."/>
            <person name="Morin E."/>
            <person name="Grelet G."/>
            <person name="Kuo A."/>
            <person name="Kohler A."/>
            <person name="Daghino S."/>
            <person name="Barry K."/>
            <person name="Choi C."/>
            <person name="Cichocki N."/>
            <person name="Clum A."/>
            <person name="Copeland A."/>
            <person name="Hainaut M."/>
            <person name="Haridas S."/>
            <person name="Labutti K."/>
            <person name="Lindquist E."/>
            <person name="Lipzen A."/>
            <person name="Khouja H.-R."/>
            <person name="Murat C."/>
            <person name="Ohm R."/>
            <person name="Olson A."/>
            <person name="Spatafora J."/>
            <person name="Veneault-Fourrey C."/>
            <person name="Henrissat B."/>
            <person name="Grigoriev I."/>
            <person name="Martin F."/>
            <person name="Perotto S."/>
        </authorList>
    </citation>
    <scope>NUCLEOTIDE SEQUENCE [LARGE SCALE GENOMIC DNA]</scope>
    <source>
        <strain evidence="5 6">E</strain>
    </source>
</reference>